<dbReference type="VEuPathDB" id="TriTrypDB:Tbg972.5.90"/>
<evidence type="ECO:0000256" key="1">
    <source>
        <dbReference type="ARBA" id="ARBA00002523"/>
    </source>
</evidence>
<dbReference type="InterPro" id="IPR025932">
    <property type="entry name" value="Trypano_VSG_B_N_dom"/>
</dbReference>
<feature type="non-terminal residue" evidence="12">
    <location>
        <position position="1"/>
    </location>
</feature>
<feature type="domain" description="Trypanosome variant surface glycoprotein B-type N-terminal" evidence="11">
    <location>
        <begin position="71"/>
        <end position="277"/>
    </location>
</feature>
<evidence type="ECO:0000313" key="12">
    <source>
        <dbReference type="EMBL" id="AGH59273.1"/>
    </source>
</evidence>
<keyword evidence="5" id="KW-0732">Signal</keyword>
<evidence type="ECO:0000256" key="4">
    <source>
        <dbReference type="ARBA" id="ARBA00022622"/>
    </source>
</evidence>
<evidence type="ECO:0000256" key="2">
    <source>
        <dbReference type="ARBA" id="ARBA00004609"/>
    </source>
</evidence>
<keyword evidence="8" id="KW-0449">Lipoprotein</keyword>
<feature type="transmembrane region" description="Helical" evidence="10">
    <location>
        <begin position="352"/>
        <end position="373"/>
    </location>
</feature>
<dbReference type="GO" id="GO:0005886">
    <property type="term" value="C:plasma membrane"/>
    <property type="evidence" value="ECO:0007669"/>
    <property type="project" value="UniProtKB-SubCell"/>
</dbReference>
<keyword evidence="4" id="KW-0336">GPI-anchor</keyword>
<reference evidence="12" key="1">
    <citation type="submission" date="2013-02" db="EMBL/GenBank/DDBJ databases">
        <authorList>
            <person name="Cross G.A.M."/>
            <person name="Kim H.-S."/>
            <person name="Wickstead B."/>
        </authorList>
    </citation>
    <scope>NUCLEOTIDE SEQUENCE</scope>
    <source>
        <strain evidence="12">Lister 427</strain>
    </source>
</reference>
<sequence>LIFFVAILKGKSVIRGVRAQMWNKVATLIVSVFLVASHVSRSDQVLVNGKEFKTLCEFVGLTERINELLDKVKEKSEANVAPLQKRVKDILFGTDIGNANEMSWQPYRQLDCGQDSGTTHTQGGKALARDIVCLCEGEGQQAPPGGLCYTGNANKISRSGWNNAETRGSTWNVLKNKCAGGREETAPTKSEFQTRKKQLKVHIKERKDGKATEHLYTYGGGKGKGLHTCNGAKSENDGICVMYPRGSNEDNASGIEWLKKLEDLVGEVEEMNKDESASGSTKPSTDGEPSMEKKPKPNTKPSTGENSPAKGSGGPQNDGKQNTQATTSTETGAATARPPEEQKSSDKIISQFLWIFFFLLFVLIDSQSTITFFKENSCR</sequence>
<evidence type="ECO:0000259" key="11">
    <source>
        <dbReference type="Pfam" id="PF13206"/>
    </source>
</evidence>
<keyword evidence="10" id="KW-0812">Transmembrane</keyword>
<comment type="subcellular location">
    <subcellularLocation>
        <location evidence="2">Cell membrane</location>
        <topology evidence="2">Lipid-anchor</topology>
        <topology evidence="2">GPI-anchor</topology>
    </subcellularLocation>
</comment>
<dbReference type="Pfam" id="PF13206">
    <property type="entry name" value="VSG_B"/>
    <property type="match status" value="1"/>
</dbReference>
<protein>
    <submittedName>
        <fullName evidence="12">Variant surface glycoprotein 3233</fullName>
    </submittedName>
</protein>
<evidence type="ECO:0000256" key="10">
    <source>
        <dbReference type="SAM" id="Phobius"/>
    </source>
</evidence>
<reference evidence="12" key="2">
    <citation type="journal article" date="2014" name="Mol. Biochem. Parasitol.">
        <title>Capturing the variant surface glycoprotein repertoire (the VSGnome) of Trypanosoma brucei Lister 427.</title>
        <authorList>
            <person name="Cross G.A."/>
            <person name="Kim H.S."/>
            <person name="Wickstead B."/>
        </authorList>
    </citation>
    <scope>NUCLEOTIDE SEQUENCE</scope>
    <source>
        <strain evidence="12">Lister 427</strain>
    </source>
</reference>
<dbReference type="VEuPathDB" id="TriTrypDB:Tb1125.1.5060"/>
<comment type="function">
    <text evidence="1">VSG forms a coat on the surface of the parasite. The trypanosome evades the immune response of the host by expressing a series of antigenically distinct VSGs from an estimated 1000 VSG genes.</text>
</comment>
<dbReference type="VEuPathDB" id="TriTrypDB:Tb927.5.110"/>
<evidence type="ECO:0000256" key="3">
    <source>
        <dbReference type="ARBA" id="ARBA00022475"/>
    </source>
</evidence>
<keyword evidence="6 10" id="KW-0472">Membrane</keyword>
<proteinExistence type="predicted"/>
<name>M4SSH9_9TRYP</name>
<accession>M4SSH9</accession>
<evidence type="ECO:0000256" key="5">
    <source>
        <dbReference type="ARBA" id="ARBA00022729"/>
    </source>
</evidence>
<evidence type="ECO:0000256" key="6">
    <source>
        <dbReference type="ARBA" id="ARBA00023136"/>
    </source>
</evidence>
<dbReference type="EMBL" id="KC611842">
    <property type="protein sequence ID" value="AGH59273.1"/>
    <property type="molecule type" value="Genomic_DNA"/>
</dbReference>
<feature type="region of interest" description="Disordered" evidence="9">
    <location>
        <begin position="270"/>
        <end position="344"/>
    </location>
</feature>
<evidence type="ECO:0000256" key="7">
    <source>
        <dbReference type="ARBA" id="ARBA00023180"/>
    </source>
</evidence>
<keyword evidence="7" id="KW-0325">Glycoprotein</keyword>
<feature type="compositionally biased region" description="Low complexity" evidence="9">
    <location>
        <begin position="323"/>
        <end position="336"/>
    </location>
</feature>
<organism evidence="12">
    <name type="scientific">Trypanosoma brucei</name>
    <dbReference type="NCBI Taxonomy" id="5691"/>
    <lineage>
        <taxon>Eukaryota</taxon>
        <taxon>Discoba</taxon>
        <taxon>Euglenozoa</taxon>
        <taxon>Kinetoplastea</taxon>
        <taxon>Metakinetoplastina</taxon>
        <taxon>Trypanosomatida</taxon>
        <taxon>Trypanosomatidae</taxon>
        <taxon>Trypanosoma</taxon>
    </lineage>
</organism>
<evidence type="ECO:0000256" key="9">
    <source>
        <dbReference type="SAM" id="MobiDB-lite"/>
    </source>
</evidence>
<keyword evidence="10" id="KW-1133">Transmembrane helix</keyword>
<dbReference type="AlphaFoldDB" id="M4SSH9"/>
<keyword evidence="3" id="KW-1003">Cell membrane</keyword>
<dbReference type="VEuPathDB" id="TriTrypDB:Tb427_090042300"/>
<dbReference type="GO" id="GO:0098552">
    <property type="term" value="C:side of membrane"/>
    <property type="evidence" value="ECO:0007669"/>
    <property type="project" value="UniProtKB-KW"/>
</dbReference>
<evidence type="ECO:0000256" key="8">
    <source>
        <dbReference type="ARBA" id="ARBA00023288"/>
    </source>
</evidence>